<dbReference type="Gene3D" id="3.40.50.1240">
    <property type="entry name" value="Phosphoglycerate mutase-like"/>
    <property type="match status" value="1"/>
</dbReference>
<feature type="active site" description="Tele-phosphohistidine intermediate" evidence="2">
    <location>
        <position position="10"/>
    </location>
</feature>
<dbReference type="InterPro" id="IPR029033">
    <property type="entry name" value="His_PPase_superfam"/>
</dbReference>
<keyword evidence="1" id="KW-0378">Hydrolase</keyword>
<dbReference type="InterPro" id="IPR051695">
    <property type="entry name" value="Phosphoglycerate_Mutase"/>
</dbReference>
<dbReference type="CDD" id="cd07067">
    <property type="entry name" value="HP_PGM_like"/>
    <property type="match status" value="1"/>
</dbReference>
<dbReference type="Pfam" id="PF00300">
    <property type="entry name" value="His_Phos_1"/>
    <property type="match status" value="1"/>
</dbReference>
<dbReference type="PANTHER" id="PTHR46517">
    <property type="entry name" value="FRUCTOSE-2,6-BISPHOSPHATASE TIGAR"/>
    <property type="match status" value="1"/>
</dbReference>
<accession>A0AB39YEL8</accession>
<dbReference type="GO" id="GO:0004331">
    <property type="term" value="F:fructose-2,6-bisphosphate 2-phosphatase activity"/>
    <property type="evidence" value="ECO:0007669"/>
    <property type="project" value="TreeGrafter"/>
</dbReference>
<protein>
    <submittedName>
        <fullName evidence="4">Histidine phosphatase family protein</fullName>
    </submittedName>
</protein>
<dbReference type="PANTHER" id="PTHR46517:SF1">
    <property type="entry name" value="FRUCTOSE-2,6-BISPHOSPHATASE TIGAR"/>
    <property type="match status" value="1"/>
</dbReference>
<dbReference type="GO" id="GO:0005829">
    <property type="term" value="C:cytosol"/>
    <property type="evidence" value="ECO:0007669"/>
    <property type="project" value="TreeGrafter"/>
</dbReference>
<dbReference type="EMBL" id="CP165727">
    <property type="protein sequence ID" value="XDV68035.1"/>
    <property type="molecule type" value="Genomic_DNA"/>
</dbReference>
<sequence length="184" mass="20492">MAVDIVYETHSLTEDNEKGVATGWLPGRLSEQGRRFAAELGVRRRNAALAAVFVSDLHRAVETARIAFTGTAVPIHQDLRLRECNYGELNGCPVTALADRRVRHIDDPFPGGQSYRQVIDATSDFLHDLATGWDGRRVLVIAHSANKWALDCLLTGKSIEDLVDAPFGWREGWHYTLPTGWRQG</sequence>
<dbReference type="GO" id="GO:0043456">
    <property type="term" value="P:regulation of pentose-phosphate shunt"/>
    <property type="evidence" value="ECO:0007669"/>
    <property type="project" value="TreeGrafter"/>
</dbReference>
<feature type="active site" description="Proton donor/acceptor" evidence="2">
    <location>
        <position position="83"/>
    </location>
</feature>
<dbReference type="AlphaFoldDB" id="A0AB39YEL8"/>
<dbReference type="RefSeq" id="WP_369779672.1">
    <property type="nucleotide sequence ID" value="NZ_CP165727.1"/>
</dbReference>
<name>A0AB39YEL8_9ACTN</name>
<gene>
    <name evidence="4" type="ORF">AB5J51_36460</name>
</gene>
<feature type="binding site" evidence="3">
    <location>
        <position position="59"/>
    </location>
    <ligand>
        <name>substrate</name>
    </ligand>
</feature>
<dbReference type="InterPro" id="IPR013078">
    <property type="entry name" value="His_Pase_superF_clade-1"/>
</dbReference>
<dbReference type="GO" id="GO:0045820">
    <property type="term" value="P:negative regulation of glycolytic process"/>
    <property type="evidence" value="ECO:0007669"/>
    <property type="project" value="TreeGrafter"/>
</dbReference>
<evidence type="ECO:0000256" key="3">
    <source>
        <dbReference type="PIRSR" id="PIRSR613078-2"/>
    </source>
</evidence>
<evidence type="ECO:0000256" key="2">
    <source>
        <dbReference type="PIRSR" id="PIRSR613078-1"/>
    </source>
</evidence>
<dbReference type="SUPFAM" id="SSF53254">
    <property type="entry name" value="Phosphoglycerate mutase-like"/>
    <property type="match status" value="1"/>
</dbReference>
<proteinExistence type="predicted"/>
<feature type="binding site" evidence="3">
    <location>
        <begin position="83"/>
        <end position="86"/>
    </location>
    <ligand>
        <name>substrate</name>
    </ligand>
</feature>
<organism evidence="4">
    <name type="scientific">Streptomyces sp. R33</name>
    <dbReference type="NCBI Taxonomy" id="3238629"/>
    <lineage>
        <taxon>Bacteria</taxon>
        <taxon>Bacillati</taxon>
        <taxon>Actinomycetota</taxon>
        <taxon>Actinomycetes</taxon>
        <taxon>Kitasatosporales</taxon>
        <taxon>Streptomycetaceae</taxon>
        <taxon>Streptomyces</taxon>
    </lineage>
</organism>
<feature type="binding site" evidence="3">
    <location>
        <begin position="22"/>
        <end position="23"/>
    </location>
    <ligand>
        <name>substrate</name>
    </ligand>
</feature>
<evidence type="ECO:0000256" key="1">
    <source>
        <dbReference type="ARBA" id="ARBA00022801"/>
    </source>
</evidence>
<reference evidence="4" key="1">
    <citation type="submission" date="2024-08" db="EMBL/GenBank/DDBJ databases">
        <authorList>
            <person name="Yu S.T."/>
        </authorList>
    </citation>
    <scope>NUCLEOTIDE SEQUENCE</scope>
    <source>
        <strain evidence="4">R33</strain>
    </source>
</reference>
<evidence type="ECO:0000313" key="4">
    <source>
        <dbReference type="EMBL" id="XDV68035.1"/>
    </source>
</evidence>